<name>A0A060RAQ2_9BACT</name>
<dbReference type="PATRIC" id="fig|1433126.3.peg.2630"/>
<dbReference type="KEGG" id="rbc:BN938_2656"/>
<proteinExistence type="predicted"/>
<keyword evidence="2" id="KW-1185">Reference proteome</keyword>
<dbReference type="STRING" id="1433126.BN938_2656"/>
<dbReference type="HOGENOM" id="CLU_936330_0_0_10"/>
<evidence type="ECO:0000313" key="2">
    <source>
        <dbReference type="Proteomes" id="UP000027616"/>
    </source>
</evidence>
<dbReference type="PROSITE" id="PS51257">
    <property type="entry name" value="PROKAR_LIPOPROTEIN"/>
    <property type="match status" value="1"/>
</dbReference>
<evidence type="ECO:0000313" key="1">
    <source>
        <dbReference type="EMBL" id="CDN32726.1"/>
    </source>
</evidence>
<protein>
    <recommendedName>
        <fullName evidence="3">Lipoprotein</fullName>
    </recommendedName>
</protein>
<evidence type="ECO:0008006" key="3">
    <source>
        <dbReference type="Google" id="ProtNLM"/>
    </source>
</evidence>
<reference evidence="1 2" key="1">
    <citation type="journal article" date="2015" name="Genome Announc.">
        <title>Complete Genome Sequence of the Novel Leech Symbiont Mucinivorans hirudinis M3T.</title>
        <authorList>
            <person name="Nelson M.C."/>
            <person name="Bomar L."/>
            <person name="Graf J."/>
        </authorList>
    </citation>
    <scope>NUCLEOTIDE SEQUENCE [LARGE SCALE GENOMIC DNA]</scope>
    <source>
        <strain evidence="2">M3</strain>
    </source>
</reference>
<organism evidence="1 2">
    <name type="scientific">Mucinivorans hirudinis</name>
    <dbReference type="NCBI Taxonomy" id="1433126"/>
    <lineage>
        <taxon>Bacteria</taxon>
        <taxon>Pseudomonadati</taxon>
        <taxon>Bacteroidota</taxon>
        <taxon>Bacteroidia</taxon>
        <taxon>Bacteroidales</taxon>
        <taxon>Rikenellaceae</taxon>
        <taxon>Mucinivorans</taxon>
    </lineage>
</organism>
<dbReference type="Proteomes" id="UP000027616">
    <property type="component" value="Chromosome I"/>
</dbReference>
<dbReference type="AlphaFoldDB" id="A0A060RAQ2"/>
<gene>
    <name evidence="1" type="ORF">BN938_2656</name>
</gene>
<accession>A0A060RAQ2</accession>
<dbReference type="EMBL" id="HG934468">
    <property type="protein sequence ID" value="CDN32726.1"/>
    <property type="molecule type" value="Genomic_DNA"/>
</dbReference>
<sequence length="297" mass="33843">MSVHKIIFSLSLLPLLFSCSENNRGTDIDVQKKFSDNEQIVIKLNGFPSVSTISANRFPKFYPSQMFDKKSFKGESIFNEIKNDEIPYSLLFDFLPAPYVEEITAPKGYLSFTNALIKAMKSAEWDVFNNNKTTKSEILSYGVYSSSDAAKLFLKDISLYELLDKGDKKYIFLAKIISTKFDILCDIDLKERDDILYVSSISFGRYAYIAIPTDNPEDIIDLFKNGILKKDVNYIDKYIDISKSITILEKGGKDLGLGYWGENGFYNIVNVFDTYSDYLGVPICFEVKDPITNEVIH</sequence>